<name>A0A238U9B7_9FLAO</name>
<dbReference type="AlphaFoldDB" id="A0A238U9B7"/>
<dbReference type="Proteomes" id="UP000215214">
    <property type="component" value="Chromosome TJEJU"/>
</dbReference>
<dbReference type="PROSITE" id="PS51257">
    <property type="entry name" value="PROKAR_LIPOPROTEIN"/>
    <property type="match status" value="1"/>
</dbReference>
<dbReference type="RefSeq" id="WP_095070695.1">
    <property type="nucleotide sequence ID" value="NZ_LT899436.1"/>
</dbReference>
<keyword evidence="1" id="KW-0449">Lipoprotein</keyword>
<dbReference type="OrthoDB" id="1232588at2"/>
<proteinExistence type="predicted"/>
<dbReference type="EMBL" id="LT899436">
    <property type="protein sequence ID" value="SNR15158.1"/>
    <property type="molecule type" value="Genomic_DNA"/>
</dbReference>
<sequence>MKKLITAISITSALLFLQSCDNQEEELNIIENEANIHPEHVYGPAITIKDSEESGLANRNTNSISTNWKRISYDDLRTFEDEHGRKSFTNTDGLKNRFTFILNKGNRRPNNVSINGSKFGFGSNPNGRFNWNADFRASGKKTKNSNSTYTRWKRIQDIPARWDRNRSKKGRWMELQGEWRVETTNETNWSVTNSFSHSFSLEISVPDTFKATNTFTVGLDRTKGGSESRKVTDVLRGGRIWVPAGKSVVWEAQERHKTNRSTWSVPLEFRGRIGADYGTQKHHGAHFWSVPAKNFFYDYTERDRKYVINVNEDNSKQIRVHAYIQ</sequence>
<evidence type="ECO:0000313" key="1">
    <source>
        <dbReference type="EMBL" id="SNR15158.1"/>
    </source>
</evidence>
<gene>
    <name evidence="1" type="ORF">TJEJU_1427</name>
</gene>
<organism evidence="1 2">
    <name type="scientific">Tenacibaculum jejuense</name>
    <dbReference type="NCBI Taxonomy" id="584609"/>
    <lineage>
        <taxon>Bacteria</taxon>
        <taxon>Pseudomonadati</taxon>
        <taxon>Bacteroidota</taxon>
        <taxon>Flavobacteriia</taxon>
        <taxon>Flavobacteriales</taxon>
        <taxon>Flavobacteriaceae</taxon>
        <taxon>Tenacibaculum</taxon>
    </lineage>
</organism>
<evidence type="ECO:0000313" key="2">
    <source>
        <dbReference type="Proteomes" id="UP000215214"/>
    </source>
</evidence>
<dbReference type="KEGG" id="tje:TJEJU_1427"/>
<reference evidence="1 2" key="1">
    <citation type="submission" date="2017-07" db="EMBL/GenBank/DDBJ databases">
        <authorList>
            <person name="Sun Z.S."/>
            <person name="Albrecht U."/>
            <person name="Echele G."/>
            <person name="Lee C.C."/>
        </authorList>
    </citation>
    <scope>NUCLEOTIDE SEQUENCE [LARGE SCALE GENOMIC DNA]</scope>
    <source>
        <strain evidence="2">type strain: KCTC 22618</strain>
    </source>
</reference>
<accession>A0A238U9B7</accession>
<protein>
    <submittedName>
        <fullName evidence="1">Probable lipoprotein</fullName>
    </submittedName>
</protein>
<dbReference type="SUPFAM" id="SSF56973">
    <property type="entry name" value="Aerolisin/ETX pore-forming domain"/>
    <property type="match status" value="1"/>
</dbReference>
<keyword evidence="2" id="KW-1185">Reference proteome</keyword>